<dbReference type="RefSeq" id="WP_257517608.1">
    <property type="nucleotide sequence ID" value="NZ_JANKBI010000020.1"/>
</dbReference>
<evidence type="ECO:0000256" key="3">
    <source>
        <dbReference type="ARBA" id="ARBA00022679"/>
    </source>
</evidence>
<dbReference type="Proteomes" id="UP000245412">
    <property type="component" value="Unassembled WGS sequence"/>
</dbReference>
<evidence type="ECO:0000256" key="13">
    <source>
        <dbReference type="ARBA" id="ARBA00041418"/>
    </source>
</evidence>
<keyword evidence="18" id="KW-0132">Cell division</keyword>
<evidence type="ECO:0000256" key="15">
    <source>
        <dbReference type="ARBA" id="ARBA00049902"/>
    </source>
</evidence>
<dbReference type="Pfam" id="PF01098">
    <property type="entry name" value="FTSW_RODA_SPOVE"/>
    <property type="match status" value="1"/>
</dbReference>
<dbReference type="PANTHER" id="PTHR30474:SF2">
    <property type="entry name" value="PEPTIDOGLYCAN GLYCOSYLTRANSFERASE FTSW-RELATED"/>
    <property type="match status" value="1"/>
</dbReference>
<evidence type="ECO:0000256" key="1">
    <source>
        <dbReference type="ARBA" id="ARBA00004141"/>
    </source>
</evidence>
<feature type="transmembrane region" description="Helical" evidence="17">
    <location>
        <begin position="422"/>
        <end position="446"/>
    </location>
</feature>
<evidence type="ECO:0000256" key="10">
    <source>
        <dbReference type="ARBA" id="ARBA00033270"/>
    </source>
</evidence>
<dbReference type="NCBIfam" id="NF038403">
    <property type="entry name" value="perm_prefix_1"/>
    <property type="match status" value="1"/>
</dbReference>
<sequence>MNTDEYINTLTEQIRCKKARHAVAEEIRAHIEDQKQEYLCEGADEAEAEEMAVKEMGDPIEAGVALDTIHRPKMAWGMIALMSVLSILGLVLQYLVHLDLSKLQDNVNYPGSPVRYIIDGITPNTVIVVILGLAAMILVCYLDYSRIGLRSKEITVFLFLAIILWQWAAGLKVNGRQDWIPVGSIEVSISMLIYLFIPLYAGIIYNNRGKSYMGFFESILWMLPALFISIRIPSAVTTIVLLLTFAVILTAAVSRGWFRVSRKYTIGGMWAAIALFPAFLYILAKCFGNEYQIYRLQAYAGRLTQWITNPDGNIFYLTKPVNQMLSGGRLIGAGELPDTAAAVLGKGNYYMLTYVAAFYGILAAAALAGAVIFVFFRFFRISLRQKNQLGMIMGAGCSAAFLLQTAAYIINNLGIIPTEINAPFISYGGAGTVVTYILLGLLLSIYRYQNVLPAGILQEHYTGKPQNHSS</sequence>
<feature type="transmembrane region" description="Helical" evidence="17">
    <location>
        <begin position="266"/>
        <end position="284"/>
    </location>
</feature>
<organism evidence="18 19">
    <name type="scientific">Murimonas intestini</name>
    <dbReference type="NCBI Taxonomy" id="1337051"/>
    <lineage>
        <taxon>Bacteria</taxon>
        <taxon>Bacillati</taxon>
        <taxon>Bacillota</taxon>
        <taxon>Clostridia</taxon>
        <taxon>Lachnospirales</taxon>
        <taxon>Lachnospiraceae</taxon>
        <taxon>Murimonas</taxon>
    </lineage>
</organism>
<keyword evidence="3" id="KW-0808">Transferase</keyword>
<reference evidence="18 19" key="1">
    <citation type="submission" date="2018-05" db="EMBL/GenBank/DDBJ databases">
        <authorList>
            <person name="Goeker M."/>
            <person name="Huntemann M."/>
            <person name="Clum A."/>
            <person name="Pillay M."/>
            <person name="Palaniappan K."/>
            <person name="Varghese N."/>
            <person name="Mikhailova N."/>
            <person name="Stamatis D."/>
            <person name="Reddy T."/>
            <person name="Daum C."/>
            <person name="Shapiro N."/>
            <person name="Ivanova N."/>
            <person name="Kyrpides N."/>
            <person name="Woyke T."/>
        </authorList>
    </citation>
    <scope>NUCLEOTIDE SEQUENCE [LARGE SCALE GENOMIC DNA]</scope>
    <source>
        <strain evidence="18 19">DSM 26524</strain>
    </source>
</reference>
<feature type="transmembrane region" description="Helical" evidence="17">
    <location>
        <begin position="116"/>
        <end position="142"/>
    </location>
</feature>
<evidence type="ECO:0000256" key="14">
    <source>
        <dbReference type="ARBA" id="ARBA00044770"/>
    </source>
</evidence>
<dbReference type="GO" id="GO:0009252">
    <property type="term" value="P:peptidoglycan biosynthetic process"/>
    <property type="evidence" value="ECO:0007669"/>
    <property type="project" value="UniProtKB-KW"/>
</dbReference>
<evidence type="ECO:0000256" key="5">
    <source>
        <dbReference type="ARBA" id="ARBA00022960"/>
    </source>
</evidence>
<evidence type="ECO:0000256" key="2">
    <source>
        <dbReference type="ARBA" id="ARBA00022676"/>
    </source>
</evidence>
<evidence type="ECO:0000313" key="19">
    <source>
        <dbReference type="Proteomes" id="UP000245412"/>
    </source>
</evidence>
<feature type="transmembrane region" description="Helical" evidence="17">
    <location>
        <begin position="154"/>
        <end position="173"/>
    </location>
</feature>
<evidence type="ECO:0000256" key="8">
    <source>
        <dbReference type="ARBA" id="ARBA00023136"/>
    </source>
</evidence>
<dbReference type="InterPro" id="IPR047928">
    <property type="entry name" value="Perm_prefix_1"/>
</dbReference>
<keyword evidence="18" id="KW-0131">Cell cycle</keyword>
<dbReference type="EMBL" id="QGGY01000019">
    <property type="protein sequence ID" value="PWJ72360.1"/>
    <property type="molecule type" value="Genomic_DNA"/>
</dbReference>
<evidence type="ECO:0000256" key="17">
    <source>
        <dbReference type="SAM" id="Phobius"/>
    </source>
</evidence>
<evidence type="ECO:0000256" key="12">
    <source>
        <dbReference type="ARBA" id="ARBA00041185"/>
    </source>
</evidence>
<dbReference type="GO" id="GO:0015648">
    <property type="term" value="F:lipid-linked peptidoglycan transporter activity"/>
    <property type="evidence" value="ECO:0007669"/>
    <property type="project" value="TreeGrafter"/>
</dbReference>
<comment type="caution">
    <text evidence="18">The sequence shown here is derived from an EMBL/GenBank/DDBJ whole genome shotgun (WGS) entry which is preliminary data.</text>
</comment>
<feature type="transmembrane region" description="Helical" evidence="17">
    <location>
        <begin position="236"/>
        <end position="254"/>
    </location>
</feature>
<accession>A0AB73SYE2</accession>
<gene>
    <name evidence="18" type="ORF">C7383_11964</name>
</gene>
<evidence type="ECO:0000256" key="11">
    <source>
        <dbReference type="ARBA" id="ARBA00038053"/>
    </source>
</evidence>
<dbReference type="GO" id="GO:0008955">
    <property type="term" value="F:peptidoglycan glycosyltransferase activity"/>
    <property type="evidence" value="ECO:0007669"/>
    <property type="project" value="UniProtKB-EC"/>
</dbReference>
<feature type="transmembrane region" description="Helical" evidence="17">
    <location>
        <begin position="391"/>
        <end position="410"/>
    </location>
</feature>
<evidence type="ECO:0000256" key="7">
    <source>
        <dbReference type="ARBA" id="ARBA00022989"/>
    </source>
</evidence>
<comment type="subcellular location">
    <subcellularLocation>
        <location evidence="1">Membrane</location>
        <topology evidence="1">Multi-pass membrane protein</topology>
    </subcellularLocation>
</comment>
<dbReference type="GO" id="GO:0008360">
    <property type="term" value="P:regulation of cell shape"/>
    <property type="evidence" value="ECO:0007669"/>
    <property type="project" value="UniProtKB-KW"/>
</dbReference>
<evidence type="ECO:0000256" key="4">
    <source>
        <dbReference type="ARBA" id="ARBA00022692"/>
    </source>
</evidence>
<keyword evidence="19" id="KW-1185">Reference proteome</keyword>
<dbReference type="EC" id="2.4.99.28" evidence="14"/>
<comment type="similarity">
    <text evidence="11">Belongs to the SEDS family. FtsW subfamily.</text>
</comment>
<dbReference type="PANTHER" id="PTHR30474">
    <property type="entry name" value="CELL CYCLE PROTEIN"/>
    <property type="match status" value="1"/>
</dbReference>
<name>A0AB73SYE2_9FIRM</name>
<keyword evidence="4 17" id="KW-0812">Transmembrane</keyword>
<dbReference type="AlphaFoldDB" id="A0AB73SYE2"/>
<evidence type="ECO:0000256" key="16">
    <source>
        <dbReference type="ARBA" id="ARBA00049966"/>
    </source>
</evidence>
<keyword evidence="2" id="KW-0328">Glycosyltransferase</keyword>
<feature type="transmembrane region" description="Helical" evidence="17">
    <location>
        <begin position="179"/>
        <end position="200"/>
    </location>
</feature>
<feature type="transmembrane region" description="Helical" evidence="17">
    <location>
        <begin position="212"/>
        <end position="230"/>
    </location>
</feature>
<evidence type="ECO:0000313" key="18">
    <source>
        <dbReference type="EMBL" id="PWJ72360.1"/>
    </source>
</evidence>
<comment type="catalytic activity">
    <reaction evidence="15">
        <text>[GlcNAc-(1-&gt;4)-Mur2Ac(oyl-L-Ala-gamma-D-Glu-L-Lys-D-Ala-D-Ala)](n)-di-trans,octa-cis-undecaprenyl diphosphate + beta-D-GlcNAc-(1-&gt;4)-Mur2Ac(oyl-L-Ala-gamma-D-Glu-L-Lys-D-Ala-D-Ala)-di-trans,octa-cis-undecaprenyl diphosphate = [GlcNAc-(1-&gt;4)-Mur2Ac(oyl-L-Ala-gamma-D-Glu-L-Lys-D-Ala-D-Ala)](n+1)-di-trans,octa-cis-undecaprenyl diphosphate + di-trans,octa-cis-undecaprenyl diphosphate + H(+)</text>
        <dbReference type="Rhea" id="RHEA:23708"/>
        <dbReference type="Rhea" id="RHEA-COMP:9602"/>
        <dbReference type="Rhea" id="RHEA-COMP:9603"/>
        <dbReference type="ChEBI" id="CHEBI:15378"/>
        <dbReference type="ChEBI" id="CHEBI:58405"/>
        <dbReference type="ChEBI" id="CHEBI:60033"/>
        <dbReference type="ChEBI" id="CHEBI:78435"/>
        <dbReference type="EC" id="2.4.99.28"/>
    </reaction>
</comment>
<comment type="function">
    <text evidence="16">Peptidoglycan polymerase that is essential for cell division.</text>
</comment>
<keyword evidence="6" id="KW-0573">Peptidoglycan synthesis</keyword>
<keyword evidence="7 17" id="KW-1133">Transmembrane helix</keyword>
<feature type="transmembrane region" description="Helical" evidence="17">
    <location>
        <begin position="356"/>
        <end position="379"/>
    </location>
</feature>
<feature type="transmembrane region" description="Helical" evidence="17">
    <location>
        <begin position="75"/>
        <end position="96"/>
    </location>
</feature>
<evidence type="ECO:0000256" key="6">
    <source>
        <dbReference type="ARBA" id="ARBA00022984"/>
    </source>
</evidence>
<keyword evidence="5" id="KW-0133">Cell shape</keyword>
<proteinExistence type="inferred from homology"/>
<dbReference type="InterPro" id="IPR001182">
    <property type="entry name" value="FtsW/RodA"/>
</dbReference>
<dbReference type="GO" id="GO:0005886">
    <property type="term" value="C:plasma membrane"/>
    <property type="evidence" value="ECO:0007669"/>
    <property type="project" value="TreeGrafter"/>
</dbReference>
<protein>
    <recommendedName>
        <fullName evidence="12">Probable peptidoglycan glycosyltransferase FtsW</fullName>
        <ecNumber evidence="14">2.4.99.28</ecNumber>
    </recommendedName>
    <alternativeName>
        <fullName evidence="13">Cell division protein FtsW</fullName>
    </alternativeName>
    <alternativeName>
        <fullName evidence="10">Cell wall polymerase</fullName>
    </alternativeName>
    <alternativeName>
        <fullName evidence="9">Peptidoglycan polymerase</fullName>
    </alternativeName>
</protein>
<keyword evidence="8 17" id="KW-0472">Membrane</keyword>
<evidence type="ECO:0000256" key="9">
    <source>
        <dbReference type="ARBA" id="ARBA00032370"/>
    </source>
</evidence>
<dbReference type="GO" id="GO:0032153">
    <property type="term" value="C:cell division site"/>
    <property type="evidence" value="ECO:0007669"/>
    <property type="project" value="TreeGrafter"/>
</dbReference>
<dbReference type="GO" id="GO:0051301">
    <property type="term" value="P:cell division"/>
    <property type="evidence" value="ECO:0007669"/>
    <property type="project" value="UniProtKB-KW"/>
</dbReference>